<reference evidence="2" key="3">
    <citation type="submission" date="2020-12" db="UniProtKB">
        <authorList>
            <consortium name="EnsemblPlants"/>
        </authorList>
    </citation>
    <scope>IDENTIFICATION</scope>
</reference>
<name>A0A2K1IDL6_PHYPA</name>
<evidence type="ECO:0000313" key="2">
    <source>
        <dbReference type="EnsemblPlants" id="Pp3c25_2930V3.1"/>
    </source>
</evidence>
<protein>
    <submittedName>
        <fullName evidence="1 2">Uncharacterized protein</fullName>
    </submittedName>
</protein>
<dbReference type="InParanoid" id="A0A2K1IDL6"/>
<keyword evidence="3" id="KW-1185">Reference proteome</keyword>
<organism evidence="1">
    <name type="scientific">Physcomitrium patens</name>
    <name type="common">Spreading-leaved earth moss</name>
    <name type="synonym">Physcomitrella patens</name>
    <dbReference type="NCBI Taxonomy" id="3218"/>
    <lineage>
        <taxon>Eukaryota</taxon>
        <taxon>Viridiplantae</taxon>
        <taxon>Streptophyta</taxon>
        <taxon>Embryophyta</taxon>
        <taxon>Bryophyta</taxon>
        <taxon>Bryophytina</taxon>
        <taxon>Bryopsida</taxon>
        <taxon>Funariidae</taxon>
        <taxon>Funariales</taxon>
        <taxon>Funariaceae</taxon>
        <taxon>Physcomitrium</taxon>
    </lineage>
</organism>
<dbReference type="Proteomes" id="UP000006727">
    <property type="component" value="Chromosome 25"/>
</dbReference>
<evidence type="ECO:0000313" key="1">
    <source>
        <dbReference type="EMBL" id="PNR27371.1"/>
    </source>
</evidence>
<evidence type="ECO:0000313" key="3">
    <source>
        <dbReference type="Proteomes" id="UP000006727"/>
    </source>
</evidence>
<dbReference type="AlphaFoldDB" id="A0A2K1IDL6"/>
<accession>A0A2K1IDL6</accession>
<reference evidence="1 3" key="2">
    <citation type="journal article" date="2018" name="Plant J.">
        <title>The Physcomitrella patens chromosome-scale assembly reveals moss genome structure and evolution.</title>
        <authorList>
            <person name="Lang D."/>
            <person name="Ullrich K.K."/>
            <person name="Murat F."/>
            <person name="Fuchs J."/>
            <person name="Jenkins J."/>
            <person name="Haas F.B."/>
            <person name="Piednoel M."/>
            <person name="Gundlach H."/>
            <person name="Van Bel M."/>
            <person name="Meyberg R."/>
            <person name="Vives C."/>
            <person name="Morata J."/>
            <person name="Symeonidi A."/>
            <person name="Hiss M."/>
            <person name="Muchero W."/>
            <person name="Kamisugi Y."/>
            <person name="Saleh O."/>
            <person name="Blanc G."/>
            <person name="Decker E.L."/>
            <person name="van Gessel N."/>
            <person name="Grimwood J."/>
            <person name="Hayes R.D."/>
            <person name="Graham S.W."/>
            <person name="Gunter L.E."/>
            <person name="McDaniel S.F."/>
            <person name="Hoernstein S.N.W."/>
            <person name="Larsson A."/>
            <person name="Li F.W."/>
            <person name="Perroud P.F."/>
            <person name="Phillips J."/>
            <person name="Ranjan P."/>
            <person name="Rokshar D.S."/>
            <person name="Rothfels C.J."/>
            <person name="Schneider L."/>
            <person name="Shu S."/>
            <person name="Stevenson D.W."/>
            <person name="Thummler F."/>
            <person name="Tillich M."/>
            <person name="Villarreal Aguilar J.C."/>
            <person name="Widiez T."/>
            <person name="Wong G.K."/>
            <person name="Wymore A."/>
            <person name="Zhang Y."/>
            <person name="Zimmer A.D."/>
            <person name="Quatrano R.S."/>
            <person name="Mayer K.F.X."/>
            <person name="Goodstein D."/>
            <person name="Casacuberta J.M."/>
            <person name="Vandepoele K."/>
            <person name="Reski R."/>
            <person name="Cuming A.C."/>
            <person name="Tuskan G.A."/>
            <person name="Maumus F."/>
            <person name="Salse J."/>
            <person name="Schmutz J."/>
            <person name="Rensing S.A."/>
        </authorList>
    </citation>
    <scope>NUCLEOTIDE SEQUENCE [LARGE SCALE GENOMIC DNA]</scope>
    <source>
        <strain evidence="2 3">cv. Gransden 2004</strain>
    </source>
</reference>
<sequence length="46" mass="5181">MIHLGMRLLFTGACRGHEAKVQISLREIEVINILHLDSGVNVRLRA</sequence>
<dbReference type="EMBL" id="ABEU02000025">
    <property type="protein sequence ID" value="PNR27371.1"/>
    <property type="molecule type" value="Genomic_DNA"/>
</dbReference>
<gene>
    <name evidence="1" type="ORF">PHYPA_029523</name>
</gene>
<dbReference type="EnsemblPlants" id="Pp3c25_2930V3.1">
    <property type="protein sequence ID" value="Pp3c25_2930V3.1"/>
    <property type="gene ID" value="Pp3c25_2930"/>
</dbReference>
<proteinExistence type="predicted"/>
<reference evidence="1 3" key="1">
    <citation type="journal article" date="2008" name="Science">
        <title>The Physcomitrella genome reveals evolutionary insights into the conquest of land by plants.</title>
        <authorList>
            <person name="Rensing S."/>
            <person name="Lang D."/>
            <person name="Zimmer A."/>
            <person name="Terry A."/>
            <person name="Salamov A."/>
            <person name="Shapiro H."/>
            <person name="Nishiyama T."/>
            <person name="Perroud P.-F."/>
            <person name="Lindquist E."/>
            <person name="Kamisugi Y."/>
            <person name="Tanahashi T."/>
            <person name="Sakakibara K."/>
            <person name="Fujita T."/>
            <person name="Oishi K."/>
            <person name="Shin-I T."/>
            <person name="Kuroki Y."/>
            <person name="Toyoda A."/>
            <person name="Suzuki Y."/>
            <person name="Hashimoto A."/>
            <person name="Yamaguchi K."/>
            <person name="Sugano A."/>
            <person name="Kohara Y."/>
            <person name="Fujiyama A."/>
            <person name="Anterola A."/>
            <person name="Aoki S."/>
            <person name="Ashton N."/>
            <person name="Barbazuk W.B."/>
            <person name="Barker E."/>
            <person name="Bennetzen J."/>
            <person name="Bezanilla M."/>
            <person name="Blankenship R."/>
            <person name="Cho S.H."/>
            <person name="Dutcher S."/>
            <person name="Estelle M."/>
            <person name="Fawcett J.A."/>
            <person name="Gundlach H."/>
            <person name="Hanada K."/>
            <person name="Heyl A."/>
            <person name="Hicks K.A."/>
            <person name="Hugh J."/>
            <person name="Lohr M."/>
            <person name="Mayer K."/>
            <person name="Melkozernov A."/>
            <person name="Murata T."/>
            <person name="Nelson D."/>
            <person name="Pils B."/>
            <person name="Prigge M."/>
            <person name="Reiss B."/>
            <person name="Renner T."/>
            <person name="Rombauts S."/>
            <person name="Rushton P."/>
            <person name="Sanderfoot A."/>
            <person name="Schween G."/>
            <person name="Shiu S.-H."/>
            <person name="Stueber K."/>
            <person name="Theodoulou F.L."/>
            <person name="Tu H."/>
            <person name="Van de Peer Y."/>
            <person name="Verrier P.J."/>
            <person name="Waters E."/>
            <person name="Wood A."/>
            <person name="Yang L."/>
            <person name="Cove D."/>
            <person name="Cuming A."/>
            <person name="Hasebe M."/>
            <person name="Lucas S."/>
            <person name="Mishler D.B."/>
            <person name="Reski R."/>
            <person name="Grigoriev I."/>
            <person name="Quatrano R.S."/>
            <person name="Boore J.L."/>
        </authorList>
    </citation>
    <scope>NUCLEOTIDE SEQUENCE [LARGE SCALE GENOMIC DNA]</scope>
    <source>
        <strain evidence="2 3">cv. Gransden 2004</strain>
    </source>
</reference>
<dbReference type="Gramene" id="Pp3c25_2930V3.1">
    <property type="protein sequence ID" value="Pp3c25_2930V3.1"/>
    <property type="gene ID" value="Pp3c25_2930"/>
</dbReference>